<dbReference type="Ensembl" id="ENSMMNT00015007346.1">
    <property type="protein sequence ID" value="ENSMMNP00015006727.1"/>
    <property type="gene ID" value="ENSMMNG00015005004.1"/>
</dbReference>
<dbReference type="InterPro" id="IPR001594">
    <property type="entry name" value="Palmitoyltrfase_DHHC"/>
</dbReference>
<evidence type="ECO:0000256" key="1">
    <source>
        <dbReference type="ARBA" id="ARBA00004141"/>
    </source>
</evidence>
<reference evidence="10" key="1">
    <citation type="submission" date="2025-08" db="UniProtKB">
        <authorList>
            <consortium name="Ensembl"/>
        </authorList>
    </citation>
    <scope>IDENTIFICATION</scope>
</reference>
<evidence type="ECO:0000259" key="9">
    <source>
        <dbReference type="Pfam" id="PF01529"/>
    </source>
</evidence>
<feature type="domain" description="Palmitoyltransferase DHHC" evidence="9">
    <location>
        <begin position="128"/>
        <end position="267"/>
    </location>
</feature>
<evidence type="ECO:0000256" key="7">
    <source>
        <dbReference type="RuleBase" id="RU079119"/>
    </source>
</evidence>
<comment type="similarity">
    <text evidence="7">Belongs to the DHHC palmitoyltransferase family.</text>
</comment>
<dbReference type="GeneTree" id="ENSGT00940000161608"/>
<dbReference type="EC" id="2.3.1.225" evidence="7"/>
<keyword evidence="6 7" id="KW-0012">Acyltransferase</keyword>
<evidence type="ECO:0000256" key="4">
    <source>
        <dbReference type="ARBA" id="ARBA00022989"/>
    </source>
</evidence>
<organism evidence="10 11">
    <name type="scientific">Monodon monoceros</name>
    <name type="common">Narwhal</name>
    <name type="synonym">Ceratodon monodon</name>
    <dbReference type="NCBI Taxonomy" id="40151"/>
    <lineage>
        <taxon>Eukaryota</taxon>
        <taxon>Metazoa</taxon>
        <taxon>Chordata</taxon>
        <taxon>Craniata</taxon>
        <taxon>Vertebrata</taxon>
        <taxon>Euteleostomi</taxon>
        <taxon>Mammalia</taxon>
        <taxon>Eutheria</taxon>
        <taxon>Laurasiatheria</taxon>
        <taxon>Artiodactyla</taxon>
        <taxon>Whippomorpha</taxon>
        <taxon>Cetacea</taxon>
        <taxon>Odontoceti</taxon>
        <taxon>Monodontidae</taxon>
        <taxon>Monodon</taxon>
    </lineage>
</organism>
<dbReference type="GO" id="GO:0006612">
    <property type="term" value="P:protein targeting to membrane"/>
    <property type="evidence" value="ECO:0007669"/>
    <property type="project" value="TreeGrafter"/>
</dbReference>
<dbReference type="PANTHER" id="PTHR22883:SF22">
    <property type="entry name" value="PALMITOYLTRANSFERASE ZDHHC11-RELATED"/>
    <property type="match status" value="1"/>
</dbReference>
<feature type="transmembrane region" description="Helical" evidence="7">
    <location>
        <begin position="247"/>
        <end position="267"/>
    </location>
</feature>
<evidence type="ECO:0000313" key="10">
    <source>
        <dbReference type="Ensembl" id="ENSMMNP00015006727.1"/>
    </source>
</evidence>
<comment type="catalytic activity">
    <reaction evidence="7">
        <text>L-cysteinyl-[protein] + hexadecanoyl-CoA = S-hexadecanoyl-L-cysteinyl-[protein] + CoA</text>
        <dbReference type="Rhea" id="RHEA:36683"/>
        <dbReference type="Rhea" id="RHEA-COMP:10131"/>
        <dbReference type="Rhea" id="RHEA-COMP:11032"/>
        <dbReference type="ChEBI" id="CHEBI:29950"/>
        <dbReference type="ChEBI" id="CHEBI:57287"/>
        <dbReference type="ChEBI" id="CHEBI:57379"/>
        <dbReference type="ChEBI" id="CHEBI:74151"/>
        <dbReference type="EC" id="2.3.1.225"/>
    </reaction>
</comment>
<comment type="subcellular location">
    <subcellularLocation>
        <location evidence="1">Membrane</location>
        <topology evidence="1">Multi-pass membrane protein</topology>
    </subcellularLocation>
</comment>
<feature type="transmembrane region" description="Helical" evidence="7">
    <location>
        <begin position="77"/>
        <end position="100"/>
    </location>
</feature>
<dbReference type="GO" id="GO:0005794">
    <property type="term" value="C:Golgi apparatus"/>
    <property type="evidence" value="ECO:0007669"/>
    <property type="project" value="TreeGrafter"/>
</dbReference>
<evidence type="ECO:0000256" key="2">
    <source>
        <dbReference type="ARBA" id="ARBA00022679"/>
    </source>
</evidence>
<evidence type="ECO:0000313" key="11">
    <source>
        <dbReference type="Proteomes" id="UP000694561"/>
    </source>
</evidence>
<dbReference type="GO" id="GO:0016020">
    <property type="term" value="C:membrane"/>
    <property type="evidence" value="ECO:0007669"/>
    <property type="project" value="UniProtKB-SubCell"/>
</dbReference>
<sequence>MPRPVLQMAFWARISRLLLPGTASRRSTKTVPPQRSRVSGWSQPVHYLQIVAWIVFLILVFTTFGIFIPLLPPEWRYIAYSVTGGICLFHLLVHLIVLSIDPADANVRLKNYSRTVSTFDRSKHAHVIQRQYCHLCEVAVTVKAKHCSTCNKCVSGFDHHCKWLNNCVGSRNYWYFFTSVASAVAGLLCMVATLLYIFTQYFINPAGLRTDPRYGSISDQNTWLLLLPLFPVRTSTPVFLGIGALTLLLELVSLLLLGHLLLFHLYLSACPPCWPAFALRSRGSPGRQPPPETSSEHKGQVTGREETPHEGQRAESYSKACGKHQGGSKSGQLRCSEIERNRIYEAGTGHCGKEQGDLEKQKPEILTMKSIELSDGVSTNQTRLRENGWFSRVHTAAARGRLHLPLKRGEEACPAPCEDFVRKPQPSPSSAAPKGRRGACGGRAGALAPTIPR</sequence>
<feature type="compositionally biased region" description="Basic and acidic residues" evidence="8">
    <location>
        <begin position="294"/>
        <end position="313"/>
    </location>
</feature>
<reference evidence="10" key="2">
    <citation type="submission" date="2025-09" db="UniProtKB">
        <authorList>
            <consortium name="Ensembl"/>
        </authorList>
    </citation>
    <scope>IDENTIFICATION</scope>
</reference>
<dbReference type="AlphaFoldDB" id="A0A8C6AUL2"/>
<name>A0A8C6AUL2_MONMO</name>
<keyword evidence="5 7" id="KW-0472">Membrane</keyword>
<evidence type="ECO:0000256" key="5">
    <source>
        <dbReference type="ARBA" id="ARBA00023136"/>
    </source>
</evidence>
<dbReference type="Pfam" id="PF01529">
    <property type="entry name" value="DHHC"/>
    <property type="match status" value="1"/>
</dbReference>
<dbReference type="GO" id="GO:0005783">
    <property type="term" value="C:endoplasmic reticulum"/>
    <property type="evidence" value="ECO:0007669"/>
    <property type="project" value="TreeGrafter"/>
</dbReference>
<protein>
    <recommendedName>
        <fullName evidence="7">Palmitoyltransferase</fullName>
        <ecNumber evidence="7">2.3.1.225</ecNumber>
    </recommendedName>
</protein>
<keyword evidence="11" id="KW-1185">Reference proteome</keyword>
<evidence type="ECO:0000256" key="6">
    <source>
        <dbReference type="ARBA" id="ARBA00023315"/>
    </source>
</evidence>
<keyword evidence="3 7" id="KW-0812">Transmembrane</keyword>
<feature type="transmembrane region" description="Helical" evidence="7">
    <location>
        <begin position="45"/>
        <end position="71"/>
    </location>
</feature>
<dbReference type="InterPro" id="IPR039859">
    <property type="entry name" value="PFA4/ZDH16/20/ERF2-like"/>
</dbReference>
<dbReference type="PANTHER" id="PTHR22883">
    <property type="entry name" value="ZINC FINGER DHHC DOMAIN CONTAINING PROTEIN"/>
    <property type="match status" value="1"/>
</dbReference>
<dbReference type="PROSITE" id="PS50216">
    <property type="entry name" value="DHHC"/>
    <property type="match status" value="1"/>
</dbReference>
<comment type="domain">
    <text evidence="7">The DHHC domain is required for palmitoyltransferase activity.</text>
</comment>
<keyword evidence="2 7" id="KW-0808">Transferase</keyword>
<feature type="transmembrane region" description="Helical" evidence="7">
    <location>
        <begin position="173"/>
        <end position="203"/>
    </location>
</feature>
<evidence type="ECO:0000256" key="3">
    <source>
        <dbReference type="ARBA" id="ARBA00022692"/>
    </source>
</evidence>
<feature type="region of interest" description="Disordered" evidence="8">
    <location>
        <begin position="282"/>
        <end position="332"/>
    </location>
</feature>
<evidence type="ECO:0000256" key="8">
    <source>
        <dbReference type="SAM" id="MobiDB-lite"/>
    </source>
</evidence>
<dbReference type="GO" id="GO:0019706">
    <property type="term" value="F:protein-cysteine S-palmitoyltransferase activity"/>
    <property type="evidence" value="ECO:0007669"/>
    <property type="project" value="UniProtKB-EC"/>
</dbReference>
<keyword evidence="4 7" id="KW-1133">Transmembrane helix</keyword>
<feature type="region of interest" description="Disordered" evidence="8">
    <location>
        <begin position="420"/>
        <end position="453"/>
    </location>
</feature>
<dbReference type="Proteomes" id="UP000694561">
    <property type="component" value="Unplaced"/>
</dbReference>
<accession>A0A8C6AUL2</accession>
<proteinExistence type="inferred from homology"/>